<proteinExistence type="predicted"/>
<evidence type="ECO:0000256" key="4">
    <source>
        <dbReference type="ARBA" id="ARBA00022840"/>
    </source>
</evidence>
<dbReference type="EMBL" id="QGNW01001264">
    <property type="protein sequence ID" value="RVW47900.1"/>
    <property type="molecule type" value="Genomic_DNA"/>
</dbReference>
<dbReference type="Pfam" id="PF13086">
    <property type="entry name" value="AAA_11"/>
    <property type="match status" value="1"/>
</dbReference>
<dbReference type="GO" id="GO:0005694">
    <property type="term" value="C:chromosome"/>
    <property type="evidence" value="ECO:0007669"/>
    <property type="project" value="UniProtKB-ARBA"/>
</dbReference>
<dbReference type="PANTHER" id="PTHR21529:SF4">
    <property type="entry name" value="TPR AND ANKYRIN REPEAT-CONTAINING PROTEIN 1"/>
    <property type="match status" value="1"/>
</dbReference>
<dbReference type="PANTHER" id="PTHR21529">
    <property type="entry name" value="MAMMARY TURMOR VIRUS RECEPTOR HOMOLOG 1, 2 MTVR1, 2"/>
    <property type="match status" value="1"/>
</dbReference>
<evidence type="ECO:0000313" key="9">
    <source>
        <dbReference type="Proteomes" id="UP000288805"/>
    </source>
</evidence>
<organism evidence="8 9">
    <name type="scientific">Vitis vinifera</name>
    <name type="common">Grape</name>
    <dbReference type="NCBI Taxonomy" id="29760"/>
    <lineage>
        <taxon>Eukaryota</taxon>
        <taxon>Viridiplantae</taxon>
        <taxon>Streptophyta</taxon>
        <taxon>Embryophyta</taxon>
        <taxon>Tracheophyta</taxon>
        <taxon>Spermatophyta</taxon>
        <taxon>Magnoliopsida</taxon>
        <taxon>eudicotyledons</taxon>
        <taxon>Gunneridae</taxon>
        <taxon>Pentapetalae</taxon>
        <taxon>rosids</taxon>
        <taxon>Vitales</taxon>
        <taxon>Vitaceae</taxon>
        <taxon>Viteae</taxon>
        <taxon>Vitis</taxon>
    </lineage>
</organism>
<feature type="domain" description="DNA2/NAM7 helicase helicase" evidence="5">
    <location>
        <begin position="266"/>
        <end position="630"/>
    </location>
</feature>
<dbReference type="Pfam" id="PF20073">
    <property type="entry name" value="DUF6469"/>
    <property type="match status" value="1"/>
</dbReference>
<feature type="domain" description="DNA2/NAM7 helicase-like C-terminal" evidence="6">
    <location>
        <begin position="639"/>
        <end position="836"/>
    </location>
</feature>
<dbReference type="InterPro" id="IPR041677">
    <property type="entry name" value="DNA2/NAM7_AAA_11"/>
</dbReference>
<dbReference type="InterPro" id="IPR041679">
    <property type="entry name" value="DNA2/NAM7-like_C"/>
</dbReference>
<evidence type="ECO:0000256" key="2">
    <source>
        <dbReference type="ARBA" id="ARBA00022801"/>
    </source>
</evidence>
<dbReference type="GO" id="GO:0016787">
    <property type="term" value="F:hydrolase activity"/>
    <property type="evidence" value="ECO:0007669"/>
    <property type="project" value="UniProtKB-KW"/>
</dbReference>
<keyword evidence="2" id="KW-0378">Hydrolase</keyword>
<evidence type="ECO:0000256" key="3">
    <source>
        <dbReference type="ARBA" id="ARBA00022806"/>
    </source>
</evidence>
<evidence type="ECO:0000259" key="6">
    <source>
        <dbReference type="Pfam" id="PF13087"/>
    </source>
</evidence>
<dbReference type="SUPFAM" id="SSF52540">
    <property type="entry name" value="P-loop containing nucleoside triphosphate hydrolases"/>
    <property type="match status" value="2"/>
</dbReference>
<name>A0A438EJM9_VITVI</name>
<dbReference type="InterPro" id="IPR047187">
    <property type="entry name" value="SF1_C_Upf1"/>
</dbReference>
<keyword evidence="1" id="KW-0547">Nucleotide-binding</keyword>
<dbReference type="InterPro" id="IPR039904">
    <property type="entry name" value="TRANK1"/>
</dbReference>
<sequence length="1634" mass="186296">MNIKETKQEIEKLMGERNSISQRNDMAITPKARDLIAVVFSWSLEDICNQDFYKNKVEKIPGSFQSAEHYFASFVYPLLEETRAQLSLGLELISRAPFAEVICIDKVEPDEELLYNVRVDYWRNRSAGRCLDPYRTVPGDLVIFADAKLETFSDVQSLRRKTRAFALVTEVRENEIEDDGTTGCLKVRVSKERTEGDGKNKWTFMYFLINITTGERIWNALHMSGNLNIIKQVLFTDSMVKESCELCPESSSGVCTENFGTILSSKLNKSQMAAVLASLRKIHCNHKSSVELICGPPGTGKTRTISALLCALLGKNIRTLTCAPTAVAVKEVASRVMKHLKESFETDPQKDASICSLGDLLFFGNHDFTGVGSEMKEIYLDHRVERLAKCFEPLNGWRHSFNSMIVFLEGGVSEDHVSEDELSKMEEGSIEGSKGKRRTYLQLAREQFKSTSLHLREVVITLSTHIPKSFIMEHNFQAMLSLLGFLHSFESLLHQDNMVSEELENLFAGKENVKHSSKSVADSSTLMEIRSECLHILKNLRNSLDELQFPKNIRKDLLIDFCFQTASSIFSTAADSHKLYLVDMKPLNILVIDEAAQLRECESTIPLQLPGIKLAILIGEKFQLPSRVTSNICDKAGFGRSLYERLSSLDHAKHFLNLQYRMHPSISLFPCSNFYANQILDAPNVKHKAYEKKYLPDPDFRPYLFINISCGREEVDEFGHSVKNMVEVAVLMKIVQNLYQDWRSGIKEELRIGVLSTYTAQVLEIQERLKQKYENNDRFSVKVQTIDGFQGGEEDIILISTVRANNFGSVGVMADVKITNVALTRARHGLWILGSERTLVMSETVWKDIVHDAKDRHCLLNADEDCDLSNTIFKVKAELYELDDLLNRDSSLFNSTRWKLTPFDKILSFVFLSPSIPRWYLYIVCSNDLEKECGYYTQVLKVWDILALEDIPKLVKHLDRLFEMYTDDYLTRCKKKCWEGELEIPMSWTTSYDIVQYKSLSNNATGRISNVSGLARRGGFENSIVSESFLIMKFYSVTFNMVRHFISSHDGRELDLPFELTDQERETIFFNRSSFILGRSGTEKTTVLSMKLFQKEQLFHIASEGLYEVEGHSSTHASQRNEIGECTGDAKGACLHQLFVTVSPRLCNAIRRQLSHFQSFASGGEFLVESSSLDLDYIDDTVQFKDIPDSFVNIPSKSYPLVITFHKFLMMLDGTVGNSYFSRFPDAHKPSRTVTLKTFIRSREDLTMRQIALFKYVSKNIDEGFVFSGDTAQTIAKGVHFRFQDIRHLFFKEFVLGSRTDATDEKKEKGKLSKIFRLSQNFRTHAGVLNLAQSIIDLLYHFFPLTIDVLNPETSLINGEAPVLIECGNFRDALPTIFGDSENAQENVGFGAEQVILVRNDSAKEEISKYVGKKALVLTILECKGLEFRDVLLCNFFGSCPFKHHWRVLYQFMNKINLVDSKSLISFPSFDEAKHNVLCSELKQLYVAITRTRQRLWICDIIDEVSKPMLEYWEKLSLIQVRCLHDLVAQGMQVASRPDEWRSQGFKLFHEHNYEMARLCFEKAGDMYNEKFARAASLQALANSISSSSPQMAKNYLSEAADMFEGIGKAEYAAKCFFEMRSYERAGISCSIKL</sequence>
<dbReference type="Pfam" id="PF13087">
    <property type="entry name" value="AAA_12"/>
    <property type="match status" value="1"/>
</dbReference>
<evidence type="ECO:0000313" key="8">
    <source>
        <dbReference type="EMBL" id="RVW47900.1"/>
    </source>
</evidence>
<reference evidence="8 9" key="1">
    <citation type="journal article" date="2018" name="PLoS Genet.">
        <title>Population sequencing reveals clonal diversity and ancestral inbreeding in the grapevine cultivar Chardonnay.</title>
        <authorList>
            <person name="Roach M.J."/>
            <person name="Johnson D.L."/>
            <person name="Bohlmann J."/>
            <person name="van Vuuren H.J."/>
            <person name="Jones S.J."/>
            <person name="Pretorius I.S."/>
            <person name="Schmidt S.A."/>
            <person name="Borneman A.R."/>
        </authorList>
    </citation>
    <scope>NUCLEOTIDE SEQUENCE [LARGE SCALE GENOMIC DNA]</scope>
    <source>
        <strain evidence="9">cv. Chardonnay</strain>
        <tissue evidence="8">Leaf</tissue>
    </source>
</reference>
<keyword evidence="3" id="KW-0347">Helicase</keyword>
<dbReference type="CDD" id="cd18808">
    <property type="entry name" value="SF1_C_Upf1"/>
    <property type="match status" value="1"/>
</dbReference>
<dbReference type="FunFam" id="3.40.50.300:FF:000326">
    <property type="entry name" value="P-loop containing nucleoside triphosphate hydrolase"/>
    <property type="match status" value="1"/>
</dbReference>
<dbReference type="Gene3D" id="3.40.50.300">
    <property type="entry name" value="P-loop containing nucleotide triphosphate hydrolases"/>
    <property type="match status" value="3"/>
</dbReference>
<dbReference type="Proteomes" id="UP000288805">
    <property type="component" value="Unassembled WGS sequence"/>
</dbReference>
<evidence type="ECO:0000256" key="1">
    <source>
        <dbReference type="ARBA" id="ARBA00022741"/>
    </source>
</evidence>
<gene>
    <name evidence="8" type="primary">TRANK1_0</name>
    <name evidence="8" type="ORF">CK203_102066</name>
</gene>
<evidence type="ECO:0000259" key="7">
    <source>
        <dbReference type="Pfam" id="PF20073"/>
    </source>
</evidence>
<dbReference type="InterPro" id="IPR045529">
    <property type="entry name" value="DUF6469"/>
</dbReference>
<comment type="caution">
    <text evidence="8">The sequence shown here is derived from an EMBL/GenBank/DDBJ whole genome shotgun (WGS) entry which is preliminary data.</text>
</comment>
<evidence type="ECO:0000259" key="5">
    <source>
        <dbReference type="Pfam" id="PF13086"/>
    </source>
</evidence>
<dbReference type="InterPro" id="IPR027417">
    <property type="entry name" value="P-loop_NTPase"/>
</dbReference>
<dbReference type="GO" id="GO:0005524">
    <property type="term" value="F:ATP binding"/>
    <property type="evidence" value="ECO:0007669"/>
    <property type="project" value="UniProtKB-KW"/>
</dbReference>
<dbReference type="GO" id="GO:0004386">
    <property type="term" value="F:helicase activity"/>
    <property type="evidence" value="ECO:0007669"/>
    <property type="project" value="UniProtKB-KW"/>
</dbReference>
<protein>
    <submittedName>
        <fullName evidence="8">TPR and ankyrin repeat-containing protein 1</fullName>
    </submittedName>
</protein>
<keyword evidence="4" id="KW-0067">ATP-binding</keyword>
<feature type="domain" description="DUF6469" evidence="7">
    <location>
        <begin position="97"/>
        <end position="227"/>
    </location>
</feature>
<accession>A0A438EJM9</accession>
<dbReference type="FunFam" id="3.40.50.300:FF:006033">
    <property type="entry name" value="Uncharacterized protein"/>
    <property type="match status" value="1"/>
</dbReference>